<protein>
    <recommendedName>
        <fullName evidence="5">DUF2567 domain-containing protein</fullName>
    </recommendedName>
</protein>
<evidence type="ECO:0000313" key="3">
    <source>
        <dbReference type="EMBL" id="MBB2990569.1"/>
    </source>
</evidence>
<feature type="transmembrane region" description="Helical" evidence="2">
    <location>
        <begin position="157"/>
        <end position="177"/>
    </location>
</feature>
<dbReference type="InterPro" id="IPR021213">
    <property type="entry name" value="DUF2567"/>
</dbReference>
<proteinExistence type="predicted"/>
<sequence length="218" mass="22062">MSGVAAPPRTSPLTAAVAVVLGLLVAGAVVGALWAWLAPPIRGVIALTRDGDRVKAALGTESDNWFTSAFLVVGMLSVMAVVAAVLVWQWKSHRGPVMVAALTAGSVAAAAVTSGIGTLVAHLRYGSVDLAAAPVSEQQRVFYVTEAPSVFFGHSPVQIAVTLLFPAAVAATVYLLAAVATPRDDLGAWPPVEYPGAPTGRTGTAADVPPVAPGPPSP</sequence>
<name>A0A839Q3V0_MYCIR</name>
<feature type="region of interest" description="Disordered" evidence="1">
    <location>
        <begin position="190"/>
        <end position="218"/>
    </location>
</feature>
<dbReference type="RefSeq" id="WP_183467782.1">
    <property type="nucleotide sequence ID" value="NZ_JACHVU010000003.1"/>
</dbReference>
<comment type="caution">
    <text evidence="3">The sequence shown here is derived from an EMBL/GenBank/DDBJ whole genome shotgun (WGS) entry which is preliminary data.</text>
</comment>
<dbReference type="EMBL" id="JACHVU010000003">
    <property type="protein sequence ID" value="MBB2990569.1"/>
    <property type="molecule type" value="Genomic_DNA"/>
</dbReference>
<gene>
    <name evidence="3" type="ORF">FHR72_002037</name>
</gene>
<dbReference type="Proteomes" id="UP000550501">
    <property type="component" value="Unassembled WGS sequence"/>
</dbReference>
<feature type="transmembrane region" description="Helical" evidence="2">
    <location>
        <begin position="99"/>
        <end position="121"/>
    </location>
</feature>
<evidence type="ECO:0000313" key="4">
    <source>
        <dbReference type="Proteomes" id="UP000550501"/>
    </source>
</evidence>
<evidence type="ECO:0000256" key="1">
    <source>
        <dbReference type="SAM" id="MobiDB-lite"/>
    </source>
</evidence>
<feature type="transmembrane region" description="Helical" evidence="2">
    <location>
        <begin position="12"/>
        <end position="37"/>
    </location>
</feature>
<keyword evidence="2" id="KW-0812">Transmembrane</keyword>
<keyword evidence="2" id="KW-0472">Membrane</keyword>
<organism evidence="3 4">
    <name type="scientific">Mycolicibacterium iranicum</name>
    <name type="common">Mycobacterium iranicum</name>
    <dbReference type="NCBI Taxonomy" id="912594"/>
    <lineage>
        <taxon>Bacteria</taxon>
        <taxon>Bacillati</taxon>
        <taxon>Actinomycetota</taxon>
        <taxon>Actinomycetes</taxon>
        <taxon>Mycobacteriales</taxon>
        <taxon>Mycobacteriaceae</taxon>
        <taxon>Mycolicibacterium</taxon>
    </lineage>
</organism>
<accession>A0A839Q3V0</accession>
<reference evidence="3 4" key="1">
    <citation type="submission" date="2020-08" db="EMBL/GenBank/DDBJ databases">
        <title>The Agave Microbiome: Exploring the role of microbial communities in plant adaptations to desert environments.</title>
        <authorList>
            <person name="Partida-Martinez L.P."/>
        </authorList>
    </citation>
    <scope>NUCLEOTIDE SEQUENCE [LARGE SCALE GENOMIC DNA]</scope>
    <source>
        <strain evidence="3 4">AT2.18</strain>
    </source>
</reference>
<evidence type="ECO:0000256" key="2">
    <source>
        <dbReference type="SAM" id="Phobius"/>
    </source>
</evidence>
<keyword evidence="4" id="KW-1185">Reference proteome</keyword>
<feature type="transmembrane region" description="Helical" evidence="2">
    <location>
        <begin position="65"/>
        <end position="87"/>
    </location>
</feature>
<dbReference type="Pfam" id="PF10821">
    <property type="entry name" value="DUF2567"/>
    <property type="match status" value="1"/>
</dbReference>
<keyword evidence="2" id="KW-1133">Transmembrane helix</keyword>
<dbReference type="AlphaFoldDB" id="A0A839Q3V0"/>
<evidence type="ECO:0008006" key="5">
    <source>
        <dbReference type="Google" id="ProtNLM"/>
    </source>
</evidence>